<evidence type="ECO:0000256" key="3">
    <source>
        <dbReference type="ARBA" id="ARBA00022763"/>
    </source>
</evidence>
<dbReference type="InterPro" id="IPR014016">
    <property type="entry name" value="UvrD-like_ATP-bd"/>
</dbReference>
<organism evidence="18">
    <name type="scientific">Ornithinibacillus sp. 4-3</name>
    <dbReference type="NCBI Taxonomy" id="3231488"/>
    <lineage>
        <taxon>Bacteria</taxon>
        <taxon>Bacillati</taxon>
        <taxon>Bacillota</taxon>
        <taxon>Bacilli</taxon>
        <taxon>Bacillales</taxon>
        <taxon>Bacillaceae</taxon>
        <taxon>Ornithinibacillus</taxon>
    </lineage>
</organism>
<dbReference type="EC" id="5.6.2.4" evidence="13"/>
<dbReference type="GO" id="GO:0033202">
    <property type="term" value="C:DNA helicase complex"/>
    <property type="evidence" value="ECO:0007669"/>
    <property type="project" value="TreeGrafter"/>
</dbReference>
<dbReference type="PANTHER" id="PTHR11070">
    <property type="entry name" value="UVRD / RECB / PCRA DNA HELICASE FAMILY MEMBER"/>
    <property type="match status" value="1"/>
</dbReference>
<comment type="similarity">
    <text evidence="13">Belongs to the helicase family. AddA subfamily.</text>
</comment>
<evidence type="ECO:0000256" key="4">
    <source>
        <dbReference type="ARBA" id="ARBA00022801"/>
    </source>
</evidence>
<sequence length="1230" mass="143817">MVKWTKEQEAAIYATGKDTLIAAAAGSGKTAVLVERIIQKVISKDNPTDIDSLLVVTFTNAAAEEMRNRVAEALEQEIAKDPASTHLKKQLSLLQRASISTLHSFCMNVVREYAYLLDIDPAFRIANDVETDLIKQDTLDDLFEEWYGKEGEDRELFLDFIERFSNDRNDREVEALVLSLYTFAMQNPWPELWLDELLANYQIADDWQEEDFAWLNLMKDEMRFELEAVEQELELAINLANDPGGPAHYVEAIENDQQQINKIKENISSWQDLQPMMTSLNFKRLSTKKYECDEEKKEKAKKHRDAYKKRLEDIKKKWFIRDLASHVEDMRKLYPVFEQLISFVKEFQKKYTKEKQERAIVDFSDLEHYCLDVLVEEDTTYGELKPSFVAQKLKEKYTELLVDEYQDTNLVQETILQLICRPDPGNMFMVGDVKQSIYRFRHAEPTLFIEKYKRYADEPEVGKRIDLARNFRSRENVLIGVNYIFRQLMDEKLGEIAYDQDAELIYANHLYDQLPMLNSEPELVMINSDNTSSSNEDEAEQLEKAQLEARQYAKLIKTWIGDNGEAPVQVIDKATQQKRNIRFSDIVILHRSLTWAGVIMEEFKKQNLPIYAELSTGYFEAIEIKIMISFLKVIDNPRQDIPLASVLRSPIVGLDEEELTQIRLAKPGVDFYEALLVYKKQVDENHQLHRFLNMLEVFRVQSRQGALSELIWQIYRETGYYDFAGGMPGGRQRQANLRALYDRARTYEQTSFRGLFRFLRLIERMEERGEDLGAASALSEKEDVVRIMTIHSSKGLEFPVVILGGLGRQFNMMDLRSKYLIDKDYGFATQFIDPVKRISYPTLYYHAVKNIKLRQLLAEEMRVLYVALTRAKEKLVMVGTVTGLESKIEKWQETINHDKWVLPSHIRVAGKSYIDWIGPALMRHQHSEALRTESFDLAPTEIINDPSSWNFSVVEASELTKVSELEEIPEEELKQRIVNWKIQPLENNELTALVDHRLTYQYPFEEAVRARAKQTVTEIKRQREQRDDFSADQLIAYRTPIVKRPSFMQKEKKVTAAERGTAMHTVMQHLPLDKEWTREGLRQFLDVLVRKEIIHEDMVEHIHIPSILKFLETEIAHEIRQAETVYREVPFSIALSAKDVYKNWNTDKEEKVLIQGVIDCLIPKEDGWMMIDYKTDAIFDEITEELKHDLFKRYETQISLYRQAVETIWQQPVKEAYLYFFSKSLLISCN</sequence>
<dbReference type="PANTHER" id="PTHR11070:SF48">
    <property type="entry name" value="ATP-DEPENDENT HELICASE_NUCLEASE SUBUNIT A"/>
    <property type="match status" value="1"/>
</dbReference>
<keyword evidence="3 13" id="KW-0227">DNA damage</keyword>
<keyword evidence="9 13" id="KW-0234">DNA repair</keyword>
<dbReference type="InterPro" id="IPR038726">
    <property type="entry name" value="PDDEXK_AddAB-type"/>
</dbReference>
<comment type="function">
    <text evidence="13">The heterodimer acts as both an ATP-dependent DNA helicase and an ATP-dependent, dual-direction single-stranded exonuclease. Recognizes the chi site generating a DNA molecule suitable for the initiation of homologous recombination. The AddA nuclease domain is required for chi fragment generation; this subunit has the helicase and 3' -&gt; 5' nuclease activities.</text>
</comment>
<dbReference type="InterPro" id="IPR011335">
    <property type="entry name" value="Restrct_endonuc-II-like"/>
</dbReference>
<keyword evidence="2 13" id="KW-0547">Nucleotide-binding</keyword>
<evidence type="ECO:0000256" key="10">
    <source>
        <dbReference type="ARBA" id="ARBA00023235"/>
    </source>
</evidence>
<dbReference type="HAMAP" id="MF_01451">
    <property type="entry name" value="AddA"/>
    <property type="match status" value="1"/>
</dbReference>
<evidence type="ECO:0000259" key="16">
    <source>
        <dbReference type="PROSITE" id="PS51198"/>
    </source>
</evidence>
<evidence type="ECO:0000256" key="1">
    <source>
        <dbReference type="ARBA" id="ARBA00022722"/>
    </source>
</evidence>
<evidence type="ECO:0000256" key="6">
    <source>
        <dbReference type="ARBA" id="ARBA00022839"/>
    </source>
</evidence>
<dbReference type="RefSeq" id="WP_368654538.1">
    <property type="nucleotide sequence ID" value="NZ_CP162599.1"/>
</dbReference>
<keyword evidence="6 13" id="KW-0269">Exonuclease</keyword>
<dbReference type="GO" id="GO:0008408">
    <property type="term" value="F:3'-5' exonuclease activity"/>
    <property type="evidence" value="ECO:0007669"/>
    <property type="project" value="UniProtKB-UniRule"/>
</dbReference>
<evidence type="ECO:0000256" key="14">
    <source>
        <dbReference type="PROSITE-ProRule" id="PRU00560"/>
    </source>
</evidence>
<dbReference type="PROSITE" id="PS51198">
    <property type="entry name" value="UVRD_HELICASE_ATP_BIND"/>
    <property type="match status" value="1"/>
</dbReference>
<dbReference type="GO" id="GO:0005524">
    <property type="term" value="F:ATP binding"/>
    <property type="evidence" value="ECO:0007669"/>
    <property type="project" value="UniProtKB-UniRule"/>
</dbReference>
<keyword evidence="1 13" id="KW-0540">Nuclease</keyword>
<comment type="catalytic activity">
    <reaction evidence="12 13">
        <text>ATP + H2O = ADP + phosphate + H(+)</text>
        <dbReference type="Rhea" id="RHEA:13065"/>
        <dbReference type="ChEBI" id="CHEBI:15377"/>
        <dbReference type="ChEBI" id="CHEBI:15378"/>
        <dbReference type="ChEBI" id="CHEBI:30616"/>
        <dbReference type="ChEBI" id="CHEBI:43474"/>
        <dbReference type="ChEBI" id="CHEBI:456216"/>
        <dbReference type="EC" id="5.6.2.4"/>
    </reaction>
</comment>
<comment type="catalytic activity">
    <reaction evidence="11 13">
        <text>Couples ATP hydrolysis with the unwinding of duplex DNA by translocating in the 3'-5' direction.</text>
        <dbReference type="EC" id="5.6.2.4"/>
    </reaction>
</comment>
<comment type="cofactor">
    <cofactor evidence="13">
        <name>Mg(2+)</name>
        <dbReference type="ChEBI" id="CHEBI:18420"/>
    </cofactor>
</comment>
<dbReference type="InterPro" id="IPR014152">
    <property type="entry name" value="AddA"/>
</dbReference>
<dbReference type="InterPro" id="IPR014017">
    <property type="entry name" value="DNA_helicase_UvrD-like_C"/>
</dbReference>
<feature type="domain" description="UvrD-like helicase C-terminal" evidence="17">
    <location>
        <begin position="501"/>
        <end position="795"/>
    </location>
</feature>
<keyword evidence="10 13" id="KW-0413">Isomerase</keyword>
<keyword evidence="4 13" id="KW-0378">Hydrolase</keyword>
<evidence type="ECO:0000313" key="18">
    <source>
        <dbReference type="EMBL" id="XDK33860.1"/>
    </source>
</evidence>
<feature type="coiled-coil region" evidence="15">
    <location>
        <begin position="219"/>
        <end position="317"/>
    </location>
</feature>
<reference evidence="18" key="1">
    <citation type="submission" date="2024-07" db="EMBL/GenBank/DDBJ databases">
        <title>Halotolerant mesophilic bacterium Ornithinibacillus sp. 4-3, sp. nov., isolated from soil.</title>
        <authorList>
            <person name="Sidarenka A.V."/>
            <person name="Guliayeva D.E."/>
            <person name="Leanovich S.I."/>
            <person name="Hileuskaya K.S."/>
            <person name="Akhremchuk A.E."/>
            <person name="Sikolenko M.A."/>
            <person name="Valentovich L.N."/>
        </authorList>
    </citation>
    <scope>NUCLEOTIDE SEQUENCE</scope>
    <source>
        <strain evidence="18">4-3</strain>
    </source>
</reference>
<dbReference type="InterPro" id="IPR027417">
    <property type="entry name" value="P-loop_NTPase"/>
</dbReference>
<dbReference type="FunFam" id="3.40.50.300:FF:001236">
    <property type="entry name" value="ATP-dependent helicase/nuclease subunit A"/>
    <property type="match status" value="1"/>
</dbReference>
<dbReference type="InterPro" id="IPR011604">
    <property type="entry name" value="PDDEXK-like_dom_sf"/>
</dbReference>
<dbReference type="NCBIfam" id="TIGR02785">
    <property type="entry name" value="addA_Gpos"/>
    <property type="match status" value="1"/>
</dbReference>
<dbReference type="Pfam" id="PF13361">
    <property type="entry name" value="UvrD_C"/>
    <property type="match status" value="1"/>
</dbReference>
<keyword evidence="7 13" id="KW-0067">ATP-binding</keyword>
<evidence type="ECO:0000256" key="9">
    <source>
        <dbReference type="ARBA" id="ARBA00023204"/>
    </source>
</evidence>
<name>A0AB39HU57_9BACI</name>
<dbReference type="GO" id="GO:0000724">
    <property type="term" value="P:double-strand break repair via homologous recombination"/>
    <property type="evidence" value="ECO:0007669"/>
    <property type="project" value="UniProtKB-UniRule"/>
</dbReference>
<evidence type="ECO:0000256" key="5">
    <source>
        <dbReference type="ARBA" id="ARBA00022806"/>
    </source>
</evidence>
<protein>
    <recommendedName>
        <fullName evidence="13">ATP-dependent helicase/nuclease subunit A</fullName>
        <ecNumber evidence="13">3.1.-.-</ecNumber>
        <ecNumber evidence="13">5.6.2.4</ecNumber>
    </recommendedName>
    <alternativeName>
        <fullName evidence="13">ATP-dependent helicase/nuclease AddA</fullName>
    </alternativeName>
    <alternativeName>
        <fullName evidence="13">DNA 3'-5' helicase AddA</fullName>
    </alternativeName>
</protein>
<evidence type="ECO:0000256" key="7">
    <source>
        <dbReference type="ARBA" id="ARBA00022840"/>
    </source>
</evidence>
<evidence type="ECO:0000256" key="11">
    <source>
        <dbReference type="ARBA" id="ARBA00034617"/>
    </source>
</evidence>
<dbReference type="SUPFAM" id="SSF52540">
    <property type="entry name" value="P-loop containing nucleoside triphosphate hydrolases"/>
    <property type="match status" value="1"/>
</dbReference>
<dbReference type="PROSITE" id="PS51217">
    <property type="entry name" value="UVRD_HELICASE_CTER"/>
    <property type="match status" value="1"/>
</dbReference>
<dbReference type="Pfam" id="PF00580">
    <property type="entry name" value="UvrD-helicase"/>
    <property type="match status" value="1"/>
</dbReference>
<evidence type="ECO:0000256" key="13">
    <source>
        <dbReference type="HAMAP-Rule" id="MF_01451"/>
    </source>
</evidence>
<proteinExistence type="inferred from homology"/>
<comment type="subunit">
    <text evidence="13">Heterodimer of AddA and AddB/RexB.</text>
</comment>
<dbReference type="Gene3D" id="3.90.320.10">
    <property type="match status" value="1"/>
</dbReference>
<feature type="binding site" evidence="14">
    <location>
        <begin position="23"/>
        <end position="30"/>
    </location>
    <ligand>
        <name>ATP</name>
        <dbReference type="ChEBI" id="CHEBI:30616"/>
    </ligand>
</feature>
<evidence type="ECO:0000256" key="2">
    <source>
        <dbReference type="ARBA" id="ARBA00022741"/>
    </source>
</evidence>
<evidence type="ECO:0000259" key="17">
    <source>
        <dbReference type="PROSITE" id="PS51217"/>
    </source>
</evidence>
<evidence type="ECO:0000256" key="12">
    <source>
        <dbReference type="ARBA" id="ARBA00048988"/>
    </source>
</evidence>
<dbReference type="GO" id="GO:0005829">
    <property type="term" value="C:cytosol"/>
    <property type="evidence" value="ECO:0007669"/>
    <property type="project" value="TreeGrafter"/>
</dbReference>
<accession>A0AB39HU57</accession>
<dbReference type="GO" id="GO:0043138">
    <property type="term" value="F:3'-5' DNA helicase activity"/>
    <property type="evidence" value="ECO:0007669"/>
    <property type="project" value="UniProtKB-UniRule"/>
</dbReference>
<dbReference type="GO" id="GO:0003690">
    <property type="term" value="F:double-stranded DNA binding"/>
    <property type="evidence" value="ECO:0007669"/>
    <property type="project" value="UniProtKB-UniRule"/>
</dbReference>
<evidence type="ECO:0000256" key="15">
    <source>
        <dbReference type="SAM" id="Coils"/>
    </source>
</evidence>
<dbReference type="SUPFAM" id="SSF52980">
    <property type="entry name" value="Restriction endonuclease-like"/>
    <property type="match status" value="1"/>
</dbReference>
<keyword evidence="8 13" id="KW-0238">DNA-binding</keyword>
<evidence type="ECO:0000256" key="8">
    <source>
        <dbReference type="ARBA" id="ARBA00023125"/>
    </source>
</evidence>
<keyword evidence="5 13" id="KW-0347">Helicase</keyword>
<dbReference type="Pfam" id="PF12705">
    <property type="entry name" value="PDDEXK_1"/>
    <property type="match status" value="1"/>
</dbReference>
<dbReference type="EMBL" id="CP162599">
    <property type="protein sequence ID" value="XDK33860.1"/>
    <property type="molecule type" value="Genomic_DNA"/>
</dbReference>
<dbReference type="EC" id="3.1.-.-" evidence="13"/>
<keyword evidence="15" id="KW-0175">Coiled coil</keyword>
<feature type="domain" description="UvrD-like helicase ATP-binding" evidence="16">
    <location>
        <begin position="2"/>
        <end position="474"/>
    </location>
</feature>
<dbReference type="Gene3D" id="3.40.50.300">
    <property type="entry name" value="P-loop containing nucleotide triphosphate hydrolases"/>
    <property type="match status" value="4"/>
</dbReference>
<dbReference type="AlphaFoldDB" id="A0AB39HU57"/>
<dbReference type="InterPro" id="IPR000212">
    <property type="entry name" value="DNA_helicase_UvrD/REP"/>
</dbReference>
<gene>
    <name evidence="13 18" type="primary">addA</name>
    <name evidence="18" type="ORF">AB4Y30_05765</name>
</gene>